<dbReference type="KEGG" id="lak:112042568"/>
<dbReference type="InterPro" id="IPR003439">
    <property type="entry name" value="ABC_transporter-like_ATP-bd"/>
</dbReference>
<evidence type="ECO:0000256" key="5">
    <source>
        <dbReference type="ARBA" id="ARBA00022737"/>
    </source>
</evidence>
<dbReference type="RefSeq" id="XP_023933084.1">
    <property type="nucleotide sequence ID" value="XM_024077316.1"/>
</dbReference>
<evidence type="ECO:0000256" key="12">
    <source>
        <dbReference type="SAM" id="Phobius"/>
    </source>
</evidence>
<dbReference type="GO" id="GO:0012505">
    <property type="term" value="C:endomembrane system"/>
    <property type="evidence" value="ECO:0007669"/>
    <property type="project" value="UniProtKB-SubCell"/>
</dbReference>
<evidence type="ECO:0000259" key="13">
    <source>
        <dbReference type="PROSITE" id="PS50893"/>
    </source>
</evidence>
<dbReference type="Gene3D" id="1.20.1560.10">
    <property type="entry name" value="ABC transporter type 1, transmembrane domain"/>
    <property type="match status" value="1"/>
</dbReference>
<keyword evidence="7" id="KW-0067">ATP-binding</keyword>
<dbReference type="GO" id="GO:0016020">
    <property type="term" value="C:membrane"/>
    <property type="evidence" value="ECO:0007669"/>
    <property type="project" value="InterPro"/>
</dbReference>
<keyword evidence="3" id="KW-0813">Transport</keyword>
<feature type="domain" description="ABC transporter" evidence="13">
    <location>
        <begin position="497"/>
        <end position="731"/>
    </location>
</feature>
<evidence type="ECO:0000259" key="14">
    <source>
        <dbReference type="PROSITE" id="PS50929"/>
    </source>
</evidence>
<keyword evidence="9 12" id="KW-0472">Membrane</keyword>
<dbReference type="GO" id="GO:0016887">
    <property type="term" value="F:ATP hydrolysis activity"/>
    <property type="evidence" value="ECO:0007669"/>
    <property type="project" value="InterPro"/>
</dbReference>
<evidence type="ECO:0000256" key="3">
    <source>
        <dbReference type="ARBA" id="ARBA00022448"/>
    </source>
</evidence>
<feature type="transmembrane region" description="Helical" evidence="12">
    <location>
        <begin position="407"/>
        <end position="425"/>
    </location>
</feature>
<dbReference type="SMART" id="SM00382">
    <property type="entry name" value="AAA"/>
    <property type="match status" value="1"/>
</dbReference>
<dbReference type="AlphaFoldDB" id="A0A2R2MS48"/>
<protein>
    <submittedName>
        <fullName evidence="16">Multidrug resistance-associated protein 5-like</fullName>
    </submittedName>
</protein>
<evidence type="ECO:0000256" key="4">
    <source>
        <dbReference type="ARBA" id="ARBA00022692"/>
    </source>
</evidence>
<dbReference type="InterPro" id="IPR011527">
    <property type="entry name" value="ABC1_TM_dom"/>
</dbReference>
<dbReference type="PROSITE" id="PS50893">
    <property type="entry name" value="ABC_TRANSPORTER_2"/>
    <property type="match status" value="1"/>
</dbReference>
<dbReference type="InterPro" id="IPR027417">
    <property type="entry name" value="P-loop_NTPase"/>
</dbReference>
<evidence type="ECO:0000256" key="9">
    <source>
        <dbReference type="ARBA" id="ARBA00023136"/>
    </source>
</evidence>
<dbReference type="InterPro" id="IPR036640">
    <property type="entry name" value="ABC1_TM_sf"/>
</dbReference>
<gene>
    <name evidence="16" type="primary">LOC112042568</name>
</gene>
<dbReference type="PROSITE" id="PS00211">
    <property type="entry name" value="ABC_TRANSPORTER_1"/>
    <property type="match status" value="1"/>
</dbReference>
<dbReference type="PROSITE" id="PS50929">
    <property type="entry name" value="ABC_TM1F"/>
    <property type="match status" value="1"/>
</dbReference>
<reference evidence="16" key="1">
    <citation type="journal article" date="2015" name="Nat. Commun.">
        <title>The Lingula genome provides insights into brachiopod evolution and the origin of phosphate biomineralization.</title>
        <authorList>
            <person name="Luo Y.J."/>
            <person name="Takeuchi T."/>
            <person name="Koyanagi R."/>
            <person name="Yamada L."/>
            <person name="Kanda M."/>
            <person name="Khalturina M."/>
            <person name="Fujie M."/>
            <person name="Yamasaki S.I."/>
            <person name="Endo K."/>
            <person name="Satoh N."/>
        </authorList>
    </citation>
    <scope>NUCLEOTIDE SEQUENCE</scope>
</reference>
<proteinExistence type="inferred from homology"/>
<name>A0A2R2MS48_LINAN</name>
<organism evidence="15 16">
    <name type="scientific">Lingula anatina</name>
    <name type="common">Brachiopod</name>
    <name type="synonym">Lingula unguis</name>
    <dbReference type="NCBI Taxonomy" id="7574"/>
    <lineage>
        <taxon>Eukaryota</taxon>
        <taxon>Metazoa</taxon>
        <taxon>Spiralia</taxon>
        <taxon>Lophotrochozoa</taxon>
        <taxon>Brachiopoda</taxon>
        <taxon>Linguliformea</taxon>
        <taxon>Lingulata</taxon>
        <taxon>Lingulida</taxon>
        <taxon>Linguloidea</taxon>
        <taxon>Lingulidae</taxon>
        <taxon>Lingula</taxon>
    </lineage>
</organism>
<keyword evidence="8 12" id="KW-1133">Transmembrane helix</keyword>
<keyword evidence="6" id="KW-0547">Nucleotide-binding</keyword>
<keyword evidence="15" id="KW-1185">Reference proteome</keyword>
<evidence type="ECO:0000256" key="1">
    <source>
        <dbReference type="ARBA" id="ARBA00004127"/>
    </source>
</evidence>
<dbReference type="GO" id="GO:0140359">
    <property type="term" value="F:ABC-type transporter activity"/>
    <property type="evidence" value="ECO:0007669"/>
    <property type="project" value="InterPro"/>
</dbReference>
<dbReference type="Gene3D" id="3.40.50.300">
    <property type="entry name" value="P-loop containing nucleotide triphosphate hydrolases"/>
    <property type="match status" value="1"/>
</dbReference>
<feature type="transmembrane region" description="Helical" evidence="12">
    <location>
        <begin position="159"/>
        <end position="183"/>
    </location>
</feature>
<dbReference type="InterPro" id="IPR050173">
    <property type="entry name" value="ABC_transporter_C-like"/>
</dbReference>
<dbReference type="GO" id="GO:0005524">
    <property type="term" value="F:ATP binding"/>
    <property type="evidence" value="ECO:0007669"/>
    <property type="project" value="UniProtKB-KW"/>
</dbReference>
<dbReference type="CDD" id="cd18599">
    <property type="entry name" value="ABC_6TM_MRP5_8_9_D2"/>
    <property type="match status" value="1"/>
</dbReference>
<dbReference type="STRING" id="7574.A0A2R2MS48"/>
<feature type="transmembrane region" description="Helical" evidence="12">
    <location>
        <begin position="320"/>
        <end position="339"/>
    </location>
</feature>
<dbReference type="Pfam" id="PF00005">
    <property type="entry name" value="ABC_tran"/>
    <property type="match status" value="1"/>
</dbReference>
<evidence type="ECO:0000256" key="11">
    <source>
        <dbReference type="SAM" id="MobiDB-lite"/>
    </source>
</evidence>
<dbReference type="FunFam" id="3.40.50.300:FF:000074">
    <property type="entry name" value="Multidrug resistance-associated protein 5 isoform 1"/>
    <property type="match status" value="1"/>
</dbReference>
<comment type="subcellular location">
    <subcellularLocation>
        <location evidence="1">Endomembrane system</location>
        <topology evidence="1">Multi-pass membrane protein</topology>
    </subcellularLocation>
</comment>
<dbReference type="OrthoDB" id="6500128at2759"/>
<dbReference type="InterPro" id="IPR003593">
    <property type="entry name" value="AAA+_ATPase"/>
</dbReference>
<keyword evidence="5" id="KW-0677">Repeat</keyword>
<evidence type="ECO:0000256" key="10">
    <source>
        <dbReference type="ARBA" id="ARBA00023180"/>
    </source>
</evidence>
<dbReference type="Proteomes" id="UP000085678">
    <property type="component" value="Unplaced"/>
</dbReference>
<evidence type="ECO:0000313" key="15">
    <source>
        <dbReference type="Proteomes" id="UP000085678"/>
    </source>
</evidence>
<dbReference type="SUPFAM" id="SSF52540">
    <property type="entry name" value="P-loop containing nucleoside triphosphate hydrolases"/>
    <property type="match status" value="1"/>
</dbReference>
<dbReference type="FunFam" id="1.20.1560.10:FF:000015">
    <property type="entry name" value="multidrug resistance-associated protein 5 isoform X1"/>
    <property type="match status" value="1"/>
</dbReference>
<reference evidence="16" key="2">
    <citation type="submission" date="2025-08" db="UniProtKB">
        <authorList>
            <consortium name="RefSeq"/>
        </authorList>
    </citation>
    <scope>IDENTIFICATION</scope>
</reference>
<evidence type="ECO:0000256" key="2">
    <source>
        <dbReference type="ARBA" id="ARBA00009726"/>
    </source>
</evidence>
<dbReference type="InParanoid" id="A0A2R2MS48"/>
<feature type="transmembrane region" description="Helical" evidence="12">
    <location>
        <begin position="216"/>
        <end position="238"/>
    </location>
</feature>
<dbReference type="SUPFAM" id="SSF90123">
    <property type="entry name" value="ABC transporter transmembrane region"/>
    <property type="match status" value="1"/>
</dbReference>
<feature type="region of interest" description="Disordered" evidence="11">
    <location>
        <begin position="34"/>
        <end position="62"/>
    </location>
</feature>
<dbReference type="InterPro" id="IPR017871">
    <property type="entry name" value="ABC_transporter-like_CS"/>
</dbReference>
<dbReference type="CDD" id="cd03244">
    <property type="entry name" value="ABCC_MRP_domain2"/>
    <property type="match status" value="1"/>
</dbReference>
<feature type="transmembrane region" description="Helical" evidence="12">
    <location>
        <begin position="296"/>
        <end position="314"/>
    </location>
</feature>
<keyword evidence="4 12" id="KW-0812">Transmembrane</keyword>
<evidence type="ECO:0000313" key="16">
    <source>
        <dbReference type="RefSeq" id="XP_023933084.1"/>
    </source>
</evidence>
<feature type="domain" description="ABC transmembrane type-1" evidence="14">
    <location>
        <begin position="163"/>
        <end position="459"/>
    </location>
</feature>
<evidence type="ECO:0000256" key="8">
    <source>
        <dbReference type="ARBA" id="ARBA00022989"/>
    </source>
</evidence>
<dbReference type="PANTHER" id="PTHR24223:SF447">
    <property type="entry name" value="MULTIDRUG RESISTANCE-ASSOCIATED PROTEIN 5"/>
    <property type="match status" value="1"/>
</dbReference>
<sequence>MKDGMIAERGTHEELMEQNGEYAGLVSTMFTDTRDEETAEVEPPLSPLPNSLPSTGGANSYQKHHPLRQISSDTTGRSHRYLSQDGHLCASQPRISPERIEERDRHGMMLSSMTSLASVLSEPHVFEEDGGKLIEAEESEKGHVKFSTYKAYFQAAGGYIISILVISLFVISVGCTAFSNWWLSYWLRQGGGGVNVTVGNRTVFSDNITDNPDLDFYTLIYGMTIIAILVTTCIRGFVFMKTTLHASSSLHDSLFSKVFRSPMKFFDTTPTGRILNRFSKDLDEVDVMLPFLSEQFLQNICLILVSIGMIAAVFQWFLIAVVPLIAVFFFLYICFRVGIRELKRLDNTTRSPLFSHITATIQGLSTIHAYQKNEQFMKKFKTLMDENTVPFFMFNCAMRWLAIRLDLLTILITTVTGILVIITPTEIMPPALAGLALSYAIQMTGLFQFTIRLSIESEARFTSVERIQHYIQNLESEAEAVVEENRPPANWPSEGHVTFQRVRMKYRPNLPLVLKGISFEIKPRKKIGIVGRTGSGKSSLGVSLFRLVELSAGKIVIDGVDIGSIGLDDLRSKLSIIPQDPVLFVGTVRYNLDPFQQHTDQELWEAIEKCHVKDTIKELEGQLEAPVVENGENFSVGERQLICMARALLRHSKILMLDEATAAIDTETDALIQETIKEAFEDCTMLTIAHRLNTVLGCDKIMVLDDGKVVEYDTPAKLLSEPDSIFSHMVAAMDAEKQMALENPIDLSAPANQE</sequence>
<dbReference type="Pfam" id="PF00664">
    <property type="entry name" value="ABC_membrane"/>
    <property type="match status" value="1"/>
</dbReference>
<evidence type="ECO:0000256" key="6">
    <source>
        <dbReference type="ARBA" id="ARBA00022741"/>
    </source>
</evidence>
<comment type="similarity">
    <text evidence="2">Belongs to the ABC transporter superfamily. ABCC family. Conjugate transporter (TC 3.A.1.208) subfamily.</text>
</comment>
<keyword evidence="10" id="KW-0325">Glycoprotein</keyword>
<accession>A0A2R2MS48</accession>
<evidence type="ECO:0000256" key="7">
    <source>
        <dbReference type="ARBA" id="ARBA00022840"/>
    </source>
</evidence>
<dbReference type="PANTHER" id="PTHR24223">
    <property type="entry name" value="ATP-BINDING CASSETTE SUB-FAMILY C"/>
    <property type="match status" value="1"/>
</dbReference>
<dbReference type="GeneID" id="112042568"/>